<reference evidence="10 11" key="1">
    <citation type="submission" date="2016-10" db="EMBL/GenBank/DDBJ databases">
        <title>Genome sequencing of Aspergillus oryzae BCC7051.</title>
        <authorList>
            <person name="Thammarongtham C."/>
            <person name="Vorapreeda T."/>
            <person name="Nookaew I."/>
            <person name="Srisuk T."/>
            <person name="Land M."/>
            <person name="Jeennor S."/>
            <person name="Laoteng K."/>
        </authorList>
    </citation>
    <scope>NUCLEOTIDE SEQUENCE [LARGE SCALE GENOMIC DNA]</scope>
    <source>
        <strain evidence="10 11">BCC7051</strain>
    </source>
</reference>
<sequence length="784" mass="87242">MADTKSFPDPAGDPEAKKDVIEEEATMDERTLKLDRQTVLRLDLILMPMTLMLYLLAWLDRANVGNARVAGLEKDLNLTDLQYKTAITVTYVPYVVSELPSNLLLKIIGPRLLLPTLCTLWGMVTTLQSQVHNYPGFLACRFFLGLLEGGLFPGIVLFLSNFYRRHELQVRIALFFSAASLSGAFSGLLAAAIQQMSGLRGMKGWQWIFLLEGLFTVCFGLFSFLVLPNGPEKVITFRSEHTERCIARLQQDGNKFETETKVSFKEVFSVLKDLHVWIACLILFCNGACLFGLAYFSPSIVQALGYSSTKTQLMTVPPYACGFVVTMITAYFSDRYHQRGIGAFITSGIALIGAALAINGRSIGVRYAALVLLLTGVYACAPCLISWVPNNTAGHVRRATAVAMAFIATNCGGIMSTWIYPQKSAPYYELGSRFNLSLTVIAMALVVAQVGLLRMLNRRKNTDPVGLLRGVEDLPLDPGLQSMAMSPEESIGSCPLPPSDLHSSLQDEPCSMLASRPSAAPFDPEPVAPFRQTLGTWGNGHSTTWPTISPSLQDSSSCMILEFSDELLAQLSGLSILDICSDDKLNEDAMIRGVLEGWHFLEDRAYSCPLWKIISQIDERIFIQGGVLTRLTMLSTILKMLVAMMYQNNFKGVPPWYRPRPSQLHLPHNATVDYFAWPGFRERLVFSNCEILTDRFFKYFVSCFRLSWPHSISIAYEINPENGLYSFSEAFSRHLVDLSKWKMCKSFFSLFPSLEEDMASENVTSPSFLTLPPETVPPCCPFSP</sequence>
<evidence type="ECO:0000259" key="9">
    <source>
        <dbReference type="PROSITE" id="PS50850"/>
    </source>
</evidence>
<dbReference type="Pfam" id="PF11905">
    <property type="entry name" value="DUF3425"/>
    <property type="match status" value="1"/>
</dbReference>
<evidence type="ECO:0000256" key="7">
    <source>
        <dbReference type="SAM" id="MobiDB-lite"/>
    </source>
</evidence>
<evidence type="ECO:0000256" key="1">
    <source>
        <dbReference type="ARBA" id="ARBA00004141"/>
    </source>
</evidence>
<feature type="region of interest" description="Disordered" evidence="7">
    <location>
        <begin position="485"/>
        <end position="507"/>
    </location>
</feature>
<dbReference type="FunFam" id="1.20.1250.20:FF:000034">
    <property type="entry name" value="MFS general substrate transporter"/>
    <property type="match status" value="1"/>
</dbReference>
<evidence type="ECO:0000256" key="6">
    <source>
        <dbReference type="ARBA" id="ARBA00023136"/>
    </source>
</evidence>
<evidence type="ECO:0000256" key="2">
    <source>
        <dbReference type="ARBA" id="ARBA00008335"/>
    </source>
</evidence>
<keyword evidence="6 8" id="KW-0472">Membrane</keyword>
<evidence type="ECO:0000313" key="10">
    <source>
        <dbReference type="EMBL" id="OOO11130.1"/>
    </source>
</evidence>
<feature type="transmembrane region" description="Helical" evidence="8">
    <location>
        <begin position="340"/>
        <end position="358"/>
    </location>
</feature>
<feature type="transmembrane region" description="Helical" evidence="8">
    <location>
        <begin position="172"/>
        <end position="193"/>
    </location>
</feature>
<dbReference type="PANTHER" id="PTHR43791:SF85">
    <property type="entry name" value="TRANSPORTER, PUTATIVE (AFU_ORTHOLOGUE AFUA_6G00710)-RELATED"/>
    <property type="match status" value="1"/>
</dbReference>
<dbReference type="Proteomes" id="UP000190312">
    <property type="component" value="Unassembled WGS sequence"/>
</dbReference>
<feature type="transmembrane region" description="Helical" evidence="8">
    <location>
        <begin position="136"/>
        <end position="160"/>
    </location>
</feature>
<dbReference type="Gene3D" id="1.20.1250.20">
    <property type="entry name" value="MFS general substrate transporter like domains"/>
    <property type="match status" value="2"/>
</dbReference>
<dbReference type="PROSITE" id="PS50850">
    <property type="entry name" value="MFS"/>
    <property type="match status" value="1"/>
</dbReference>
<proteinExistence type="inferred from homology"/>
<keyword evidence="3" id="KW-0813">Transport</keyword>
<comment type="caution">
    <text evidence="10">The sequence shown here is derived from an EMBL/GenBank/DDBJ whole genome shotgun (WGS) entry which is preliminary data.</text>
</comment>
<keyword evidence="4 8" id="KW-0812">Transmembrane</keyword>
<dbReference type="EMBL" id="MKZY01000003">
    <property type="protein sequence ID" value="OOO11130.1"/>
    <property type="molecule type" value="Genomic_DNA"/>
</dbReference>
<gene>
    <name evidence="10" type="ORF">OAory_01076000</name>
</gene>
<feature type="transmembrane region" description="Helical" evidence="8">
    <location>
        <begin position="39"/>
        <end position="59"/>
    </location>
</feature>
<accession>A0A1S9DQ53</accession>
<comment type="subcellular location">
    <subcellularLocation>
        <location evidence="1">Membrane</location>
        <topology evidence="1">Multi-pass membrane protein</topology>
    </subcellularLocation>
</comment>
<feature type="transmembrane region" description="Helical" evidence="8">
    <location>
        <begin position="103"/>
        <end position="124"/>
    </location>
</feature>
<evidence type="ECO:0000256" key="8">
    <source>
        <dbReference type="SAM" id="Phobius"/>
    </source>
</evidence>
<keyword evidence="5 8" id="KW-1133">Transmembrane helix</keyword>
<dbReference type="GO" id="GO:0016020">
    <property type="term" value="C:membrane"/>
    <property type="evidence" value="ECO:0007669"/>
    <property type="project" value="UniProtKB-SubCell"/>
</dbReference>
<feature type="transmembrane region" description="Helical" evidence="8">
    <location>
        <begin position="400"/>
        <end position="420"/>
    </location>
</feature>
<dbReference type="eggNOG" id="KOG2533">
    <property type="taxonomic scope" value="Eukaryota"/>
</dbReference>
<feature type="transmembrane region" description="Helical" evidence="8">
    <location>
        <begin position="432"/>
        <end position="453"/>
    </location>
</feature>
<dbReference type="PANTHER" id="PTHR43791">
    <property type="entry name" value="PERMEASE-RELATED"/>
    <property type="match status" value="1"/>
</dbReference>
<protein>
    <submittedName>
        <fullName evidence="10">Major facilitator superfamily MFS_1</fullName>
    </submittedName>
</protein>
<evidence type="ECO:0000256" key="3">
    <source>
        <dbReference type="ARBA" id="ARBA00022448"/>
    </source>
</evidence>
<dbReference type="OrthoDB" id="9971669at2759"/>
<comment type="similarity">
    <text evidence="2">Belongs to the major facilitator superfamily.</text>
</comment>
<name>A0A1S9DQ53_ASPOZ</name>
<feature type="transmembrane region" description="Helical" evidence="8">
    <location>
        <begin position="274"/>
        <end position="296"/>
    </location>
</feature>
<evidence type="ECO:0000313" key="11">
    <source>
        <dbReference type="Proteomes" id="UP000190312"/>
    </source>
</evidence>
<dbReference type="InterPro" id="IPR020846">
    <property type="entry name" value="MFS_dom"/>
</dbReference>
<dbReference type="VEuPathDB" id="FungiDB:AO090012000376"/>
<dbReference type="InterPro" id="IPR021833">
    <property type="entry name" value="DUF3425"/>
</dbReference>
<feature type="transmembrane region" description="Helical" evidence="8">
    <location>
        <begin position="364"/>
        <end position="388"/>
    </location>
</feature>
<feature type="transmembrane region" description="Helical" evidence="8">
    <location>
        <begin position="205"/>
        <end position="227"/>
    </location>
</feature>
<feature type="region of interest" description="Disordered" evidence="7">
    <location>
        <begin position="1"/>
        <end position="22"/>
    </location>
</feature>
<evidence type="ECO:0000256" key="5">
    <source>
        <dbReference type="ARBA" id="ARBA00022989"/>
    </source>
</evidence>
<feature type="transmembrane region" description="Helical" evidence="8">
    <location>
        <begin position="316"/>
        <end position="333"/>
    </location>
</feature>
<feature type="domain" description="Major facilitator superfamily (MFS) profile" evidence="9">
    <location>
        <begin position="46"/>
        <end position="460"/>
    </location>
</feature>
<dbReference type="InterPro" id="IPR036259">
    <property type="entry name" value="MFS_trans_sf"/>
</dbReference>
<dbReference type="InterPro" id="IPR011701">
    <property type="entry name" value="MFS"/>
</dbReference>
<dbReference type="FunFam" id="1.20.1250.20:FF:000013">
    <property type="entry name" value="MFS general substrate transporter"/>
    <property type="match status" value="1"/>
</dbReference>
<dbReference type="Pfam" id="PF07690">
    <property type="entry name" value="MFS_1"/>
    <property type="match status" value="1"/>
</dbReference>
<dbReference type="SUPFAM" id="SSF103473">
    <property type="entry name" value="MFS general substrate transporter"/>
    <property type="match status" value="1"/>
</dbReference>
<dbReference type="AlphaFoldDB" id="A0A1S9DQ53"/>
<evidence type="ECO:0000256" key="4">
    <source>
        <dbReference type="ARBA" id="ARBA00022692"/>
    </source>
</evidence>
<organism evidence="10 11">
    <name type="scientific">Aspergillus oryzae</name>
    <name type="common">Yellow koji mold</name>
    <dbReference type="NCBI Taxonomy" id="5062"/>
    <lineage>
        <taxon>Eukaryota</taxon>
        <taxon>Fungi</taxon>
        <taxon>Dikarya</taxon>
        <taxon>Ascomycota</taxon>
        <taxon>Pezizomycotina</taxon>
        <taxon>Eurotiomycetes</taxon>
        <taxon>Eurotiomycetidae</taxon>
        <taxon>Eurotiales</taxon>
        <taxon>Aspergillaceae</taxon>
        <taxon>Aspergillus</taxon>
        <taxon>Aspergillus subgen. Circumdati</taxon>
    </lineage>
</organism>
<dbReference type="GO" id="GO:0022857">
    <property type="term" value="F:transmembrane transporter activity"/>
    <property type="evidence" value="ECO:0007669"/>
    <property type="project" value="InterPro"/>
</dbReference>